<comment type="similarity">
    <text evidence="2">Belongs to the FAD-binding monooxygenase family.</text>
</comment>
<dbReference type="SUPFAM" id="SSF51905">
    <property type="entry name" value="FAD/NAD(P)-binding domain"/>
    <property type="match status" value="2"/>
</dbReference>
<keyword evidence="3" id="KW-0285">Flavoprotein</keyword>
<organism evidence="8 9">
    <name type="scientific">Mesorhizobium australicum</name>
    <dbReference type="NCBI Taxonomy" id="536018"/>
    <lineage>
        <taxon>Bacteria</taxon>
        <taxon>Pseudomonadati</taxon>
        <taxon>Pseudomonadota</taxon>
        <taxon>Alphaproteobacteria</taxon>
        <taxon>Hyphomicrobiales</taxon>
        <taxon>Phyllobacteriaceae</taxon>
        <taxon>Mesorhizobium</taxon>
    </lineage>
</organism>
<dbReference type="InterPro" id="IPR020946">
    <property type="entry name" value="Flavin_mOase-like"/>
</dbReference>
<dbReference type="InterPro" id="IPR036188">
    <property type="entry name" value="FAD/NAD-bd_sf"/>
</dbReference>
<dbReference type="PANTHER" id="PTHR43098:SF3">
    <property type="entry name" value="L-ORNITHINE N(5)-MONOOXYGENASE-RELATED"/>
    <property type="match status" value="1"/>
</dbReference>
<dbReference type="Gene3D" id="3.50.50.60">
    <property type="entry name" value="FAD/NAD(P)-binding domain"/>
    <property type="match status" value="3"/>
</dbReference>
<evidence type="ECO:0000256" key="4">
    <source>
        <dbReference type="ARBA" id="ARBA00022827"/>
    </source>
</evidence>
<evidence type="ECO:0000313" key="8">
    <source>
        <dbReference type="EMBL" id="SMH30888.1"/>
    </source>
</evidence>
<gene>
    <name evidence="8" type="ORF">SAMN02982922_1098</name>
</gene>
<protein>
    <submittedName>
        <fullName evidence="8">Cyclohexanone monooxygenase</fullName>
    </submittedName>
</protein>
<evidence type="ECO:0000256" key="7">
    <source>
        <dbReference type="ARBA" id="ARBA00023033"/>
    </source>
</evidence>
<dbReference type="PANTHER" id="PTHR43098">
    <property type="entry name" value="L-ORNITHINE N(5)-MONOOXYGENASE-RELATED"/>
    <property type="match status" value="1"/>
</dbReference>
<keyword evidence="5" id="KW-0521">NADP</keyword>
<accession>A0A1X7N2A8</accession>
<keyword evidence="9" id="KW-1185">Reference proteome</keyword>
<reference evidence="8 9" key="1">
    <citation type="submission" date="2017-04" db="EMBL/GenBank/DDBJ databases">
        <authorList>
            <person name="Afonso C.L."/>
            <person name="Miller P.J."/>
            <person name="Scott M.A."/>
            <person name="Spackman E."/>
            <person name="Goraichik I."/>
            <person name="Dimitrov K.M."/>
            <person name="Suarez D.L."/>
            <person name="Swayne D.E."/>
        </authorList>
    </citation>
    <scope>NUCLEOTIDE SEQUENCE [LARGE SCALE GENOMIC DNA]</scope>
    <source>
        <strain evidence="8 9">B5P</strain>
    </source>
</reference>
<keyword evidence="6" id="KW-0560">Oxidoreductase</keyword>
<keyword evidence="7 8" id="KW-0503">Monooxygenase</keyword>
<dbReference type="AlphaFoldDB" id="A0A1X7N2A8"/>
<keyword evidence="4" id="KW-0274">FAD</keyword>
<dbReference type="GO" id="GO:0004499">
    <property type="term" value="F:N,N-dimethylaniline monooxygenase activity"/>
    <property type="evidence" value="ECO:0007669"/>
    <property type="project" value="InterPro"/>
</dbReference>
<dbReference type="RefSeq" id="WP_085463222.1">
    <property type="nucleotide sequence ID" value="NZ_FXBL01000004.1"/>
</dbReference>
<evidence type="ECO:0000256" key="1">
    <source>
        <dbReference type="ARBA" id="ARBA00001974"/>
    </source>
</evidence>
<dbReference type="Proteomes" id="UP000193083">
    <property type="component" value="Unassembled WGS sequence"/>
</dbReference>
<evidence type="ECO:0000256" key="3">
    <source>
        <dbReference type="ARBA" id="ARBA00022630"/>
    </source>
</evidence>
<evidence type="ECO:0000256" key="6">
    <source>
        <dbReference type="ARBA" id="ARBA00023002"/>
    </source>
</evidence>
<sequence length="554" mass="62065">MRQGEAAKTQPGDGTLHVLVIGAGFGGLYMLHRLRKAGFKAHAYEAADNVGGTWYWNRYPGARCDVESMQYSYSFDEELQQEWNWSERFATQPEILRYINHVADRFDLRRDITFNTRIVAARFDDASNRWEVETDKGELLHAQYVVSAAGCLSTPRLPDLPGLGNFKGKFYHTGDWPREGVDFTGLRVALIGTGSSGIQAIPEIAKQAKQLTVFQRTPNFSLPARNAPLTDAQIHHWKSQYAQLRKYAREETRSGTIYDFPVKSALDASDEERTGEYEARWQKGGANFMHSYNDLAISEAANTTAADFVRAKIRETVKDPAVAEALSPYDYPIFTKRICVDTEYFETYNRDNVELVDLRKKPLDTITATGIHTADGERDFDAIVFATGFDAITGALTSIDIVGLGGRTLKDKWSEGPRAYLGLISQGFPNLFMMTGPGSPSVLSNVIVSIEQHVDFISDCLEHMRRAGIDRIDASQEAENEWVAHVNEVASQTLYPRAASWYMGANIPGKPRVFMPYIGVNVYREKCDEIVRDGYRGFVLRDERAAASVQPAAE</sequence>
<proteinExistence type="inferred from homology"/>
<comment type="cofactor">
    <cofactor evidence="1">
        <name>FAD</name>
        <dbReference type="ChEBI" id="CHEBI:57692"/>
    </cofactor>
</comment>
<dbReference type="OrthoDB" id="312624at2"/>
<dbReference type="Pfam" id="PF00743">
    <property type="entry name" value="FMO-like"/>
    <property type="match status" value="1"/>
</dbReference>
<name>A0A1X7N2A8_9HYPH</name>
<dbReference type="EMBL" id="FXBL01000004">
    <property type="protein sequence ID" value="SMH30888.1"/>
    <property type="molecule type" value="Genomic_DNA"/>
</dbReference>
<evidence type="ECO:0000313" key="9">
    <source>
        <dbReference type="Proteomes" id="UP000193083"/>
    </source>
</evidence>
<evidence type="ECO:0000256" key="5">
    <source>
        <dbReference type="ARBA" id="ARBA00022857"/>
    </source>
</evidence>
<dbReference type="InterPro" id="IPR050775">
    <property type="entry name" value="FAD-binding_Monooxygenases"/>
</dbReference>
<dbReference type="GO" id="GO:0050660">
    <property type="term" value="F:flavin adenine dinucleotide binding"/>
    <property type="evidence" value="ECO:0007669"/>
    <property type="project" value="InterPro"/>
</dbReference>
<dbReference type="GO" id="GO:0050661">
    <property type="term" value="F:NADP binding"/>
    <property type="evidence" value="ECO:0007669"/>
    <property type="project" value="InterPro"/>
</dbReference>
<evidence type="ECO:0000256" key="2">
    <source>
        <dbReference type="ARBA" id="ARBA00010139"/>
    </source>
</evidence>